<dbReference type="SUPFAM" id="SSF47413">
    <property type="entry name" value="lambda repressor-like DNA-binding domains"/>
    <property type="match status" value="1"/>
</dbReference>
<feature type="region of interest" description="Disordered" evidence="1">
    <location>
        <begin position="1"/>
        <end position="109"/>
    </location>
</feature>
<dbReference type="InterPro" id="IPR041413">
    <property type="entry name" value="MLTR_LBD"/>
</dbReference>
<accession>A0A2W5TW02</accession>
<dbReference type="SMART" id="SM00530">
    <property type="entry name" value="HTH_XRE"/>
    <property type="match status" value="1"/>
</dbReference>
<dbReference type="PROSITE" id="PS50943">
    <property type="entry name" value="HTH_CROC1"/>
    <property type="match status" value="1"/>
</dbReference>
<dbReference type="Gene3D" id="1.10.260.40">
    <property type="entry name" value="lambda repressor-like DNA-binding domains"/>
    <property type="match status" value="1"/>
</dbReference>
<protein>
    <recommendedName>
        <fullName evidence="2">HTH cro/C1-type domain-containing protein</fullName>
    </recommendedName>
</protein>
<dbReference type="EMBL" id="QFQP01000001">
    <property type="protein sequence ID" value="PZR18612.1"/>
    <property type="molecule type" value="Genomic_DNA"/>
</dbReference>
<reference evidence="3 4" key="1">
    <citation type="submission" date="2017-08" db="EMBL/GenBank/DDBJ databases">
        <title>Infants hospitalized years apart are colonized by the same room-sourced microbial strains.</title>
        <authorList>
            <person name="Brooks B."/>
            <person name="Olm M.R."/>
            <person name="Firek B.A."/>
            <person name="Baker R."/>
            <person name="Thomas B.C."/>
            <person name="Morowitz M.J."/>
            <person name="Banfield J.F."/>
        </authorList>
    </citation>
    <scope>NUCLEOTIDE SEQUENCE [LARGE SCALE GENOMIC DNA]</scope>
    <source>
        <strain evidence="3">S2_003_000_R2_14</strain>
    </source>
</reference>
<evidence type="ECO:0000313" key="3">
    <source>
        <dbReference type="EMBL" id="PZR18612.1"/>
    </source>
</evidence>
<dbReference type="Pfam" id="PF17765">
    <property type="entry name" value="MLTR_LBD"/>
    <property type="match status" value="1"/>
</dbReference>
<name>A0A2W5TW02_9BACT</name>
<dbReference type="Gene3D" id="3.30.450.180">
    <property type="match status" value="1"/>
</dbReference>
<dbReference type="InterPro" id="IPR010982">
    <property type="entry name" value="Lambda_DNA-bd_dom_sf"/>
</dbReference>
<dbReference type="PANTHER" id="PTHR35010">
    <property type="entry name" value="BLL4672 PROTEIN-RELATED"/>
    <property type="match status" value="1"/>
</dbReference>
<dbReference type="GO" id="GO:0003677">
    <property type="term" value="F:DNA binding"/>
    <property type="evidence" value="ECO:0007669"/>
    <property type="project" value="InterPro"/>
</dbReference>
<dbReference type="AlphaFoldDB" id="A0A2W5TW02"/>
<gene>
    <name evidence="3" type="ORF">DI536_01650</name>
</gene>
<sequence length="368" mass="41574">MNDVREHRRAPQNRRERDVRNPRQPTSLRVAPHPGSRHQQRQHQVDQHLHRPWFARGQRQKARGAVGDGDGDGPTGEHHEYEHGDDESHAHTMRSRVHERHDLRGHGALTSRRYSHRVFGPSLKQWGVARRLTQEQLAHDAEISTRHLSCLETGKAKPSREMVLVLASALELELRERNSLLGHAGFAAVYASEGLDSARMAAVRRAIDLVLAQQEPWGAVVVDRAWNVLKMNDGARVLSRFSKTPKAMAKAVRAVLHPDGLKTALVNWGEVAAFTLQRLERECTRHPHDEARAALLREVKKYPGVAKLELAARDEAPASVLHLRRGDDEVRLFTLLTTIGTPLDVTAEELTIESYFPADAASERWLRR</sequence>
<feature type="compositionally biased region" description="Basic and acidic residues" evidence="1">
    <location>
        <begin position="75"/>
        <end position="90"/>
    </location>
</feature>
<feature type="domain" description="HTH cro/C1-type" evidence="2">
    <location>
        <begin position="123"/>
        <end position="177"/>
    </location>
</feature>
<evidence type="ECO:0000313" key="4">
    <source>
        <dbReference type="Proteomes" id="UP000249061"/>
    </source>
</evidence>
<feature type="compositionally biased region" description="Basic residues" evidence="1">
    <location>
        <begin position="50"/>
        <end position="62"/>
    </location>
</feature>
<dbReference type="Proteomes" id="UP000249061">
    <property type="component" value="Unassembled WGS sequence"/>
</dbReference>
<evidence type="ECO:0000256" key="1">
    <source>
        <dbReference type="SAM" id="MobiDB-lite"/>
    </source>
</evidence>
<organism evidence="3 4">
    <name type="scientific">Archangium gephyra</name>
    <dbReference type="NCBI Taxonomy" id="48"/>
    <lineage>
        <taxon>Bacteria</taxon>
        <taxon>Pseudomonadati</taxon>
        <taxon>Myxococcota</taxon>
        <taxon>Myxococcia</taxon>
        <taxon>Myxococcales</taxon>
        <taxon>Cystobacterineae</taxon>
        <taxon>Archangiaceae</taxon>
        <taxon>Archangium</taxon>
    </lineage>
</organism>
<evidence type="ECO:0000259" key="2">
    <source>
        <dbReference type="PROSITE" id="PS50943"/>
    </source>
</evidence>
<dbReference type="InterPro" id="IPR001387">
    <property type="entry name" value="Cro/C1-type_HTH"/>
</dbReference>
<comment type="caution">
    <text evidence="3">The sequence shown here is derived from an EMBL/GenBank/DDBJ whole genome shotgun (WGS) entry which is preliminary data.</text>
</comment>
<proteinExistence type="predicted"/>
<dbReference type="Pfam" id="PF13560">
    <property type="entry name" value="HTH_31"/>
    <property type="match status" value="1"/>
</dbReference>
<dbReference type="PANTHER" id="PTHR35010:SF4">
    <property type="entry name" value="BLL5781 PROTEIN"/>
    <property type="match status" value="1"/>
</dbReference>
<dbReference type="CDD" id="cd00093">
    <property type="entry name" value="HTH_XRE"/>
    <property type="match status" value="1"/>
</dbReference>